<protein>
    <submittedName>
        <fullName evidence="6">Biotin carboxylase</fullName>
    </submittedName>
</protein>
<feature type="domain" description="ATP-grasp" evidence="5">
    <location>
        <begin position="118"/>
        <end position="310"/>
    </location>
</feature>
<dbReference type="Gene3D" id="3.30.470.20">
    <property type="entry name" value="ATP-grasp fold, B domain"/>
    <property type="match status" value="1"/>
</dbReference>
<dbReference type="EMBL" id="VISO01000001">
    <property type="protein sequence ID" value="TVZ75129.1"/>
    <property type="molecule type" value="Genomic_DNA"/>
</dbReference>
<dbReference type="GO" id="GO:0005524">
    <property type="term" value="F:ATP binding"/>
    <property type="evidence" value="ECO:0007669"/>
    <property type="project" value="UniProtKB-UniRule"/>
</dbReference>
<sequence length="418" mass="45593">MVKRALILIEGHRSNGPLYVEAAQRLGLHPITLAADPTQYEYLAVGNAEAIKIDTGNLDALIRECYQLQSSFNIAGITGFAGRDESIYVIVSKLCWHFKLPGPNPASIEACFDKFAQRQLLTRSGVPTPAYRIAENANDVEKSAAEIGLPVVLKPVAGSGSTGVRLCRDARELAEHATYLLCAKDAGRSWQRLLIEEFAQGPHYSVDTMGNEVIGIGAVDFGRPPHFLAQRSIFPAPLPVRRYQEIADTASCCLRALGLGWGPANIEMRWTKRGPLAIEVNPRLPGCSTPRLIQLAYGVDLITEHIKLLIGEEWDSPISLSQTAAAQFLVPDRDGTFDWIAGDSRAAAETGVAEVELYVKPGMSIVRKGDDRDLIGHVIVASPSLVRTEAILQRAVNLIRWSITPFAVSREQKQSHGA</sequence>
<evidence type="ECO:0000256" key="1">
    <source>
        <dbReference type="ARBA" id="ARBA00022598"/>
    </source>
</evidence>
<dbReference type="SUPFAM" id="SSF56059">
    <property type="entry name" value="Glutathione synthetase ATP-binding domain-like"/>
    <property type="match status" value="1"/>
</dbReference>
<evidence type="ECO:0000313" key="6">
    <source>
        <dbReference type="EMBL" id="TVZ75129.1"/>
    </source>
</evidence>
<gene>
    <name evidence="6" type="ORF">BCL32_0553</name>
</gene>
<evidence type="ECO:0000259" key="5">
    <source>
        <dbReference type="PROSITE" id="PS50975"/>
    </source>
</evidence>
<dbReference type="InterPro" id="IPR011761">
    <property type="entry name" value="ATP-grasp"/>
</dbReference>
<organism evidence="6 7">
    <name type="scientific">Rhizobium mongolense USDA 1844</name>
    <dbReference type="NCBI Taxonomy" id="1079460"/>
    <lineage>
        <taxon>Bacteria</taxon>
        <taxon>Pseudomonadati</taxon>
        <taxon>Pseudomonadota</taxon>
        <taxon>Alphaproteobacteria</taxon>
        <taxon>Hyphomicrobiales</taxon>
        <taxon>Rhizobiaceae</taxon>
        <taxon>Rhizobium/Agrobacterium group</taxon>
        <taxon>Rhizobium</taxon>
    </lineage>
</organism>
<comment type="caution">
    <text evidence="6">The sequence shown here is derived from an EMBL/GenBank/DDBJ whole genome shotgun (WGS) entry which is preliminary data.</text>
</comment>
<dbReference type="Pfam" id="PF18603">
    <property type="entry name" value="LAL_C2"/>
    <property type="match status" value="1"/>
</dbReference>
<dbReference type="PANTHER" id="PTHR43585">
    <property type="entry name" value="FUMIPYRROLE BIOSYNTHESIS PROTEIN C"/>
    <property type="match status" value="1"/>
</dbReference>
<dbReference type="GO" id="GO:0046872">
    <property type="term" value="F:metal ion binding"/>
    <property type="evidence" value="ECO:0007669"/>
    <property type="project" value="InterPro"/>
</dbReference>
<name>A0A559TKJ3_9HYPH</name>
<accession>A0A559TKJ3</accession>
<dbReference type="PROSITE" id="PS50975">
    <property type="entry name" value="ATP_GRASP"/>
    <property type="match status" value="1"/>
</dbReference>
<reference evidence="6 7" key="1">
    <citation type="submission" date="2019-06" db="EMBL/GenBank/DDBJ databases">
        <title>Pac Bio to generate improved reference genome sequences for organisms with transposon mutant libraries (support for FEBA project).</title>
        <authorList>
            <person name="Blow M."/>
        </authorList>
    </citation>
    <scope>NUCLEOTIDE SEQUENCE [LARGE SCALE GENOMIC DNA]</scope>
    <source>
        <strain evidence="6 7">USDA 1844</strain>
    </source>
</reference>
<dbReference type="RefSeq" id="WP_028740239.1">
    <property type="nucleotide sequence ID" value="NZ_ATTQ01000037.1"/>
</dbReference>
<dbReference type="SMART" id="SM01209">
    <property type="entry name" value="GARS_A"/>
    <property type="match status" value="1"/>
</dbReference>
<keyword evidence="2 4" id="KW-0547">Nucleotide-binding</keyword>
<dbReference type="Proteomes" id="UP000319824">
    <property type="component" value="Unassembled WGS sequence"/>
</dbReference>
<evidence type="ECO:0000256" key="4">
    <source>
        <dbReference type="PROSITE-ProRule" id="PRU00409"/>
    </source>
</evidence>
<dbReference type="InterPro" id="IPR052032">
    <property type="entry name" value="ATP-dep_AA_Ligase"/>
</dbReference>
<keyword evidence="1" id="KW-0436">Ligase</keyword>
<dbReference type="GO" id="GO:0016874">
    <property type="term" value="F:ligase activity"/>
    <property type="evidence" value="ECO:0007669"/>
    <property type="project" value="UniProtKB-KW"/>
</dbReference>
<dbReference type="Pfam" id="PF02786">
    <property type="entry name" value="CPSase_L_D2"/>
    <property type="match status" value="1"/>
</dbReference>
<dbReference type="InterPro" id="IPR005479">
    <property type="entry name" value="CPAse_ATP-bd"/>
</dbReference>
<evidence type="ECO:0000256" key="3">
    <source>
        <dbReference type="ARBA" id="ARBA00022840"/>
    </source>
</evidence>
<proteinExistence type="predicted"/>
<dbReference type="InterPro" id="IPR040570">
    <property type="entry name" value="LAL_C2"/>
</dbReference>
<dbReference type="AlphaFoldDB" id="A0A559TKJ3"/>
<evidence type="ECO:0000256" key="2">
    <source>
        <dbReference type="ARBA" id="ARBA00022741"/>
    </source>
</evidence>
<evidence type="ECO:0000313" key="7">
    <source>
        <dbReference type="Proteomes" id="UP000319824"/>
    </source>
</evidence>
<keyword evidence="3 4" id="KW-0067">ATP-binding</keyword>
<dbReference type="PANTHER" id="PTHR43585:SF2">
    <property type="entry name" value="ATP-GRASP ENZYME FSQD"/>
    <property type="match status" value="1"/>
</dbReference>